<reference evidence="2 3" key="2">
    <citation type="submission" date="2016-08" db="EMBL/GenBank/DDBJ databases">
        <title>Pervasive Adenine N6-methylation of Active Genes in Fungi.</title>
        <authorList>
            <consortium name="DOE Joint Genome Institute"/>
            <person name="Mondo S.J."/>
            <person name="Dannebaum R.O."/>
            <person name="Kuo R.C."/>
            <person name="Labutti K."/>
            <person name="Haridas S."/>
            <person name="Kuo A."/>
            <person name="Salamov A."/>
            <person name="Ahrendt S.R."/>
            <person name="Lipzen A."/>
            <person name="Sullivan W."/>
            <person name="Andreopoulos W.B."/>
            <person name="Clum A."/>
            <person name="Lindquist E."/>
            <person name="Daum C."/>
            <person name="Ramamoorthy G.K."/>
            <person name="Gryganskyi A."/>
            <person name="Culley D."/>
            <person name="Magnuson J.K."/>
            <person name="James T.Y."/>
            <person name="O'Malley M.A."/>
            <person name="Stajich J.E."/>
            <person name="Spatafora J.W."/>
            <person name="Visel A."/>
            <person name="Grigoriev I.V."/>
        </authorList>
    </citation>
    <scope>NUCLEOTIDE SEQUENCE [LARGE SCALE GENOMIC DNA]</scope>
    <source>
        <strain evidence="3">finn</strain>
    </source>
</reference>
<keyword evidence="3" id="KW-1185">Reference proteome</keyword>
<feature type="transmembrane region" description="Helical" evidence="1">
    <location>
        <begin position="6"/>
        <end position="23"/>
    </location>
</feature>
<evidence type="ECO:0000313" key="3">
    <source>
        <dbReference type="Proteomes" id="UP000193719"/>
    </source>
</evidence>
<evidence type="ECO:0000313" key="2">
    <source>
        <dbReference type="EMBL" id="ORX57785.1"/>
    </source>
</evidence>
<dbReference type="Proteomes" id="UP000193719">
    <property type="component" value="Unassembled WGS sequence"/>
</dbReference>
<feature type="transmembrane region" description="Helical" evidence="1">
    <location>
        <begin position="44"/>
        <end position="63"/>
    </location>
</feature>
<keyword evidence="1" id="KW-0812">Transmembrane</keyword>
<dbReference type="AlphaFoldDB" id="A0A1Y1VJW5"/>
<keyword evidence="1" id="KW-0472">Membrane</keyword>
<organism evidence="2 3">
    <name type="scientific">Piromyces finnis</name>
    <dbReference type="NCBI Taxonomy" id="1754191"/>
    <lineage>
        <taxon>Eukaryota</taxon>
        <taxon>Fungi</taxon>
        <taxon>Fungi incertae sedis</taxon>
        <taxon>Chytridiomycota</taxon>
        <taxon>Chytridiomycota incertae sedis</taxon>
        <taxon>Neocallimastigomycetes</taxon>
        <taxon>Neocallimastigales</taxon>
        <taxon>Neocallimastigaceae</taxon>
        <taxon>Piromyces</taxon>
    </lineage>
</organism>
<proteinExistence type="predicted"/>
<reference evidence="2 3" key="1">
    <citation type="submission" date="2016-08" db="EMBL/GenBank/DDBJ databases">
        <title>Genomes of anaerobic fungi encode conserved fungal cellulosomes for biomass hydrolysis.</title>
        <authorList>
            <consortium name="DOE Joint Genome Institute"/>
            <person name="Haitjema C.H."/>
            <person name="Gilmore S.P."/>
            <person name="Henske J.K."/>
            <person name="Solomon K.V."/>
            <person name="De Groot R."/>
            <person name="Kuo A."/>
            <person name="Mondo S.J."/>
            <person name="Salamov A.A."/>
            <person name="Labutti K."/>
            <person name="Zhao Z."/>
            <person name="Chiniquy J."/>
            <person name="Barry K."/>
            <person name="Brewer H.M."/>
            <person name="Purvine S.O."/>
            <person name="Wright A.T."/>
            <person name="Boxma B."/>
            <person name="Van Alen T."/>
            <person name="Hackstein J.H."/>
            <person name="Baker S.E."/>
            <person name="Grigoriev I.V."/>
            <person name="O'Malley M.A."/>
        </authorList>
    </citation>
    <scope>NUCLEOTIDE SEQUENCE [LARGE SCALE GENOMIC DNA]</scope>
    <source>
        <strain evidence="3">finn</strain>
    </source>
</reference>
<feature type="transmembrane region" description="Helical" evidence="1">
    <location>
        <begin position="191"/>
        <end position="210"/>
    </location>
</feature>
<dbReference type="PANTHER" id="PTHR39470">
    <property type="entry name" value="CHROMOSOME 10, WHOLE GENOME SHOTGUN SEQUENCE"/>
    <property type="match status" value="1"/>
</dbReference>
<dbReference type="EMBL" id="MCFH01000005">
    <property type="protein sequence ID" value="ORX57785.1"/>
    <property type="molecule type" value="Genomic_DNA"/>
</dbReference>
<feature type="transmembrane region" description="Helical" evidence="1">
    <location>
        <begin position="158"/>
        <end position="179"/>
    </location>
</feature>
<protein>
    <submittedName>
        <fullName evidence="2">Uncharacterized protein</fullName>
    </submittedName>
</protein>
<sequence>MFTDFLVNTFLMAGLPFLLNIYLSNKNRRPEDRINRPKTYVDKLVIVALIFGIIYELVTLMFYRPPSVFTTLNIPTDAPNWLFKKNYREYIVNTYGQEFASFDPNDLRPNQITKNLEDVRKFATLCKELEEPGKRATYLKYGENTYTQCSWCESDNDYFVFTISRSSFNYIYILALLGAATSTTRKNIWRFWSVTLVAGVALYEVFMYITSNEVNALKKSLYEEIDYSRHGLFIIIMALVCIFDRSDEKTNEELSQEIIDRTIAMINRTQATELCSVATLTDSNLRKMFIDYYEKKEVEKSVVFSSQEYNDVRLQIISKYNLEKMIENSSMMAENIMNNYRKLTSKEIPPKAKKEENKSEAS</sequence>
<dbReference type="OrthoDB" id="4218123at2759"/>
<name>A0A1Y1VJW5_9FUNG</name>
<accession>A0A1Y1VJW5</accession>
<comment type="caution">
    <text evidence="2">The sequence shown here is derived from an EMBL/GenBank/DDBJ whole genome shotgun (WGS) entry which is preliminary data.</text>
</comment>
<dbReference type="STRING" id="1754191.A0A1Y1VJW5"/>
<gene>
    <name evidence="2" type="ORF">BCR36DRAFT_318603</name>
</gene>
<keyword evidence="1" id="KW-1133">Transmembrane helix</keyword>
<feature type="transmembrane region" description="Helical" evidence="1">
    <location>
        <begin position="230"/>
        <end position="246"/>
    </location>
</feature>
<evidence type="ECO:0000256" key="1">
    <source>
        <dbReference type="SAM" id="Phobius"/>
    </source>
</evidence>
<dbReference type="PANTHER" id="PTHR39470:SF1">
    <property type="entry name" value="CHORISMATE SYNTHASE PROTEIN"/>
    <property type="match status" value="1"/>
</dbReference>